<keyword evidence="1" id="KW-0812">Transmembrane</keyword>
<reference evidence="2 3" key="1">
    <citation type="journal article" date="2015" name="Int. J. Syst. Evol. Microbiol.">
        <title>Methanoculleus taiwanensis sp. nov., a methanogen isolated from deep marine sediment at the deformation front area near Taiwan.</title>
        <authorList>
            <person name="Weng C.Y."/>
            <person name="Chen S.C."/>
            <person name="Lai M.C."/>
            <person name="Wu S.Y."/>
            <person name="Lin S."/>
            <person name="Yang T.F."/>
            <person name="Chen P.C."/>
        </authorList>
    </citation>
    <scope>NUCLEOTIDE SEQUENCE [LARGE SCALE GENOMIC DNA]</scope>
    <source>
        <strain evidence="2 3">CYW4</strain>
    </source>
</reference>
<dbReference type="AlphaFoldDB" id="A0A498H4T8"/>
<dbReference type="OrthoDB" id="107662at2157"/>
<sequence length="189" mass="20487">MAERSFTGECSQESSMRNCLSRIARAVAAIVIFILAVPFVLGVTSRLDPPAVITLIVSTLLLQAGAAAVGLGFHLHPFVVLALVTSVAAGVMFAIFELSDLLAARWARFNGLLRKVDEKTREVDYFRKYGVLTLIPIIWIPGIALYGTPVVARLFQYPRMLSVICMLIGWMIASGIVMAMALGVVSLAF</sequence>
<keyword evidence="1" id="KW-0472">Membrane</keyword>
<dbReference type="Pfam" id="PF06695">
    <property type="entry name" value="Sm_multidrug_ex"/>
    <property type="match status" value="1"/>
</dbReference>
<dbReference type="EMBL" id="LHQS01000001">
    <property type="protein sequence ID" value="RXE57048.1"/>
    <property type="molecule type" value="Genomic_DNA"/>
</dbReference>
<evidence type="ECO:0000256" key="1">
    <source>
        <dbReference type="SAM" id="Phobius"/>
    </source>
</evidence>
<comment type="caution">
    <text evidence="2">The sequence shown here is derived from an EMBL/GenBank/DDBJ whole genome shotgun (WGS) entry which is preliminary data.</text>
</comment>
<evidence type="ECO:0008006" key="4">
    <source>
        <dbReference type="Google" id="ProtNLM"/>
    </source>
</evidence>
<feature type="transmembrane region" description="Helical" evidence="1">
    <location>
        <begin position="129"/>
        <end position="148"/>
    </location>
</feature>
<dbReference type="InterPro" id="IPR009577">
    <property type="entry name" value="Sm_multidrug_ex"/>
</dbReference>
<keyword evidence="1" id="KW-1133">Transmembrane helix</keyword>
<feature type="transmembrane region" description="Helical" evidence="1">
    <location>
        <begin position="23"/>
        <end position="45"/>
    </location>
</feature>
<feature type="transmembrane region" description="Helical" evidence="1">
    <location>
        <begin position="160"/>
        <end position="188"/>
    </location>
</feature>
<feature type="transmembrane region" description="Helical" evidence="1">
    <location>
        <begin position="51"/>
        <end position="71"/>
    </location>
</feature>
<keyword evidence="3" id="KW-1185">Reference proteome</keyword>
<gene>
    <name evidence="2" type="ORF">ABH15_02645</name>
</gene>
<dbReference type="RefSeq" id="WP_128692805.1">
    <property type="nucleotide sequence ID" value="NZ_LHQS01000001.1"/>
</dbReference>
<dbReference type="Proteomes" id="UP000290932">
    <property type="component" value="Unassembled WGS sequence"/>
</dbReference>
<evidence type="ECO:0000313" key="2">
    <source>
        <dbReference type="EMBL" id="RXE57048.1"/>
    </source>
</evidence>
<feature type="transmembrane region" description="Helical" evidence="1">
    <location>
        <begin position="78"/>
        <end position="96"/>
    </location>
</feature>
<organism evidence="2 3">
    <name type="scientific">Methanoculleus taiwanensis</name>
    <dbReference type="NCBI Taxonomy" id="1550565"/>
    <lineage>
        <taxon>Archaea</taxon>
        <taxon>Methanobacteriati</taxon>
        <taxon>Methanobacteriota</taxon>
        <taxon>Stenosarchaea group</taxon>
        <taxon>Methanomicrobia</taxon>
        <taxon>Methanomicrobiales</taxon>
        <taxon>Methanomicrobiaceae</taxon>
        <taxon>Methanoculleus</taxon>
    </lineage>
</organism>
<name>A0A498H4T8_9EURY</name>
<evidence type="ECO:0000313" key="3">
    <source>
        <dbReference type="Proteomes" id="UP000290932"/>
    </source>
</evidence>
<protein>
    <recommendedName>
        <fullName evidence="4">Small multi-drug export protein</fullName>
    </recommendedName>
</protein>
<accession>A0A498H4T8</accession>
<proteinExistence type="predicted"/>